<accession>A0AAU0EZC7</accession>
<dbReference type="Proteomes" id="UP001432059">
    <property type="component" value="Chromosome"/>
</dbReference>
<organism evidence="1 2">
    <name type="scientific">Bergeyella porcorum</name>
    <dbReference type="NCBI Taxonomy" id="1735111"/>
    <lineage>
        <taxon>Bacteria</taxon>
        <taxon>Pseudomonadati</taxon>
        <taxon>Bacteroidota</taxon>
        <taxon>Flavobacteriia</taxon>
        <taxon>Flavobacteriales</taxon>
        <taxon>Weeksellaceae</taxon>
        <taxon>Bergeyella</taxon>
    </lineage>
</organism>
<protein>
    <submittedName>
        <fullName evidence="1">Uncharacterized protein</fullName>
    </submittedName>
</protein>
<proteinExistence type="predicted"/>
<keyword evidence="2" id="KW-1185">Reference proteome</keyword>
<sequence length="67" mass="7685">MALDEALRYAPPSWASTHKERFPAIVQEIQALLNLLYGYTQGKFNQFFRGVQTCLLLLLSIEKQISI</sequence>
<dbReference type="AlphaFoldDB" id="A0AAU0EZC7"/>
<evidence type="ECO:0000313" key="2">
    <source>
        <dbReference type="Proteomes" id="UP001432059"/>
    </source>
</evidence>
<evidence type="ECO:0000313" key="1">
    <source>
        <dbReference type="EMBL" id="WOC51334.1"/>
    </source>
</evidence>
<gene>
    <name evidence="1" type="ORF">BPO_0687</name>
</gene>
<name>A0AAU0EZC7_9FLAO</name>
<dbReference type="KEGG" id="bpor:BPO_0687"/>
<reference evidence="1" key="1">
    <citation type="submission" date="2023-10" db="EMBL/GenBank/DDBJ databases">
        <title>Characterization and whole genome sequencing of a novel strain of Bergeyella porcorum QD2021 isolated from pig.</title>
        <authorList>
            <person name="Liu G."/>
            <person name="Chen C."/>
            <person name="Han X."/>
        </authorList>
    </citation>
    <scope>NUCLEOTIDE SEQUENCE</scope>
    <source>
        <strain evidence="1">QD2021</strain>
    </source>
</reference>
<dbReference type="EMBL" id="CP136426">
    <property type="protein sequence ID" value="WOC51334.1"/>
    <property type="molecule type" value="Genomic_DNA"/>
</dbReference>